<dbReference type="Proteomes" id="UP000256769">
    <property type="component" value="Unassembled WGS sequence"/>
</dbReference>
<sequence>MKYKYFYSLLLVVNIVFYHAQVSDAVKKMAQPLNTLSYAESSHIGYGGEESKIYNQFKKIAKIASNDELYFYAMNGSNALRVYSGQELFKRNDKRFLGVYTFYSSNPSIMQYTLGCVTQNKNISEFLKDEVYSAQDYISLRDQLLKSKDKHDEISKIQLSQITDQGYGKLTEENVKSVKKQLEKIDNKKSN</sequence>
<feature type="chain" id="PRO_5017809018" evidence="1">
    <location>
        <begin position="21"/>
        <end position="191"/>
    </location>
</feature>
<evidence type="ECO:0000256" key="1">
    <source>
        <dbReference type="SAM" id="SignalP"/>
    </source>
</evidence>
<accession>A0A3D9CGZ9</accession>
<dbReference type="EMBL" id="QNUE01000019">
    <property type="protein sequence ID" value="REC65058.1"/>
    <property type="molecule type" value="Genomic_DNA"/>
</dbReference>
<comment type="caution">
    <text evidence="2">The sequence shown here is derived from an EMBL/GenBank/DDBJ whole genome shotgun (WGS) entry which is preliminary data.</text>
</comment>
<protein>
    <submittedName>
        <fullName evidence="2">Uncharacterized protein</fullName>
    </submittedName>
</protein>
<keyword evidence="1" id="KW-0732">Signal</keyword>
<feature type="signal peptide" evidence="1">
    <location>
        <begin position="1"/>
        <end position="20"/>
    </location>
</feature>
<evidence type="ECO:0000313" key="3">
    <source>
        <dbReference type="Proteomes" id="UP000256769"/>
    </source>
</evidence>
<proteinExistence type="predicted"/>
<organism evidence="2 3">
    <name type="scientific">Chryseobacterium flavum</name>
    <dbReference type="NCBI Taxonomy" id="415851"/>
    <lineage>
        <taxon>Bacteria</taxon>
        <taxon>Pseudomonadati</taxon>
        <taxon>Bacteroidota</taxon>
        <taxon>Flavobacteriia</taxon>
        <taxon>Flavobacteriales</taxon>
        <taxon>Weeksellaceae</taxon>
        <taxon>Chryseobacterium group</taxon>
        <taxon>Chryseobacterium</taxon>
    </lineage>
</organism>
<dbReference type="AlphaFoldDB" id="A0A3D9CGZ9"/>
<name>A0A3D9CGZ9_9FLAO</name>
<reference evidence="2 3" key="1">
    <citation type="journal article" date="2007" name="Int. J. Syst. Evol. Microbiol.">
        <title>Chryseobacterium flavum sp. nov., isolated from polluted soil.</title>
        <authorList>
            <person name="Zhou Y."/>
            <person name="Dong J."/>
            <person name="Wang X."/>
            <person name="Huang X."/>
            <person name="Zhang K.Y."/>
            <person name="Zhang Y.Q."/>
            <person name="Guo Y.F."/>
            <person name="Lai R."/>
            <person name="Li W.J."/>
        </authorList>
    </citation>
    <scope>NUCLEOTIDE SEQUENCE [LARGE SCALE GENOMIC DNA]</scope>
    <source>
        <strain evidence="2 3">KCTC 12877</strain>
    </source>
</reference>
<gene>
    <name evidence="2" type="ORF">DRF59_17760</name>
</gene>
<evidence type="ECO:0000313" key="2">
    <source>
        <dbReference type="EMBL" id="REC65058.1"/>
    </source>
</evidence>
<keyword evidence="3" id="KW-1185">Reference proteome</keyword>